<accession>A0A5J4T4J0</accession>
<dbReference type="EMBL" id="SNRW01038356">
    <property type="protein sequence ID" value="KAA6353319.1"/>
    <property type="molecule type" value="Genomic_DNA"/>
</dbReference>
<proteinExistence type="predicted"/>
<reference evidence="1 2" key="1">
    <citation type="submission" date="2019-03" db="EMBL/GenBank/DDBJ databases">
        <title>Single cell metagenomics reveals metabolic interactions within the superorganism composed of flagellate Streblomastix strix and complex community of Bacteroidetes bacteria on its surface.</title>
        <authorList>
            <person name="Treitli S.C."/>
            <person name="Kolisko M."/>
            <person name="Husnik F."/>
            <person name="Keeling P."/>
            <person name="Hampl V."/>
        </authorList>
    </citation>
    <scope>NUCLEOTIDE SEQUENCE [LARGE SCALE GENOMIC DNA]</scope>
    <source>
        <strain evidence="1">ST1C</strain>
    </source>
</reference>
<comment type="caution">
    <text evidence="1">The sequence shown here is derived from an EMBL/GenBank/DDBJ whole genome shotgun (WGS) entry which is preliminary data.</text>
</comment>
<protein>
    <submittedName>
        <fullName evidence="1">Uncharacterized protein</fullName>
    </submittedName>
</protein>
<gene>
    <name evidence="1" type="ORF">EZS28_051154</name>
</gene>
<evidence type="ECO:0000313" key="2">
    <source>
        <dbReference type="Proteomes" id="UP000324800"/>
    </source>
</evidence>
<organism evidence="1 2">
    <name type="scientific">Streblomastix strix</name>
    <dbReference type="NCBI Taxonomy" id="222440"/>
    <lineage>
        <taxon>Eukaryota</taxon>
        <taxon>Metamonada</taxon>
        <taxon>Preaxostyla</taxon>
        <taxon>Oxymonadida</taxon>
        <taxon>Streblomastigidae</taxon>
        <taxon>Streblomastix</taxon>
    </lineage>
</organism>
<dbReference type="Proteomes" id="UP000324800">
    <property type="component" value="Unassembled WGS sequence"/>
</dbReference>
<evidence type="ECO:0000313" key="1">
    <source>
        <dbReference type="EMBL" id="KAA6353319.1"/>
    </source>
</evidence>
<name>A0A5J4T4J0_9EUKA</name>
<sequence length="81" mass="8885">MAQSPTIHLVRYNQRCTKTKLLFEGGGSGVGGSWNFYYESVRSFGVSIYDLVSGCINESGNGVMGRKVLIFGANRDVNQVF</sequence>
<dbReference type="AlphaFoldDB" id="A0A5J4T4J0"/>